<gene>
    <name evidence="1" type="ORF">SAMN04487772_109120</name>
</gene>
<protein>
    <submittedName>
        <fullName evidence="1">Uncharacterized protein</fullName>
    </submittedName>
</protein>
<sequence length="53" mass="6309">MIYSVSKYGIYENKTEGADVFKLDNWQQNLIFTNDKDRIDKYPQISVAIYDKE</sequence>
<dbReference type="Proteomes" id="UP000199800">
    <property type="component" value="Unassembled WGS sequence"/>
</dbReference>
<name>A0A1I0CD43_9FIRM</name>
<dbReference type="AlphaFoldDB" id="A0A1I0CD43"/>
<accession>A0A1I0CD43</accession>
<evidence type="ECO:0000313" key="1">
    <source>
        <dbReference type="EMBL" id="SET16931.1"/>
    </source>
</evidence>
<proteinExistence type="predicted"/>
<dbReference type="EMBL" id="FOHN01000009">
    <property type="protein sequence ID" value="SET16931.1"/>
    <property type="molecule type" value="Genomic_DNA"/>
</dbReference>
<organism evidence="1 2">
    <name type="scientific">[Clostridium] polysaccharolyticum</name>
    <dbReference type="NCBI Taxonomy" id="29364"/>
    <lineage>
        <taxon>Bacteria</taxon>
        <taxon>Bacillati</taxon>
        <taxon>Bacillota</taxon>
        <taxon>Clostridia</taxon>
        <taxon>Lachnospirales</taxon>
        <taxon>Lachnospiraceae</taxon>
    </lineage>
</organism>
<reference evidence="1 2" key="1">
    <citation type="submission" date="2016-10" db="EMBL/GenBank/DDBJ databases">
        <authorList>
            <person name="de Groot N.N."/>
        </authorList>
    </citation>
    <scope>NUCLEOTIDE SEQUENCE [LARGE SCALE GENOMIC DNA]</scope>
    <source>
        <strain evidence="1 2">DSM 1801</strain>
    </source>
</reference>
<keyword evidence="2" id="KW-1185">Reference proteome</keyword>
<evidence type="ECO:0000313" key="2">
    <source>
        <dbReference type="Proteomes" id="UP000199800"/>
    </source>
</evidence>